<dbReference type="InterPro" id="IPR000757">
    <property type="entry name" value="Beta-glucanase-like"/>
</dbReference>
<gene>
    <name evidence="21" type="ORF">N7468_001240</name>
</gene>
<comment type="similarity">
    <text evidence="15">Belongs to the glycosyl hydrolase 16 family. CRH1 subfamily.</text>
</comment>
<dbReference type="GO" id="GO:0005886">
    <property type="term" value="C:plasma membrane"/>
    <property type="evidence" value="ECO:0007669"/>
    <property type="project" value="UniProtKB-SubCell"/>
</dbReference>
<evidence type="ECO:0000313" key="21">
    <source>
        <dbReference type="EMBL" id="KAJ5246257.1"/>
    </source>
</evidence>
<accession>A0A9W9PHG2</accession>
<comment type="subcellular location">
    <subcellularLocation>
        <location evidence="2">Cell membrane</location>
        <topology evidence="2">Lipid-anchor</topology>
        <topology evidence="2">GPI-anchor</topology>
    </subcellularLocation>
</comment>
<dbReference type="GeneID" id="83197840"/>
<dbReference type="GO" id="GO:0098552">
    <property type="term" value="C:side of membrane"/>
    <property type="evidence" value="ECO:0007669"/>
    <property type="project" value="UniProtKB-KW"/>
</dbReference>
<feature type="chain" id="PRO_5040985179" description="chitinase" evidence="19">
    <location>
        <begin position="20"/>
        <end position="328"/>
    </location>
</feature>
<feature type="active site" description="Proton donor" evidence="16">
    <location>
        <position position="123"/>
    </location>
</feature>
<dbReference type="PANTHER" id="PTHR10963">
    <property type="entry name" value="GLYCOSYL HYDROLASE-RELATED"/>
    <property type="match status" value="1"/>
</dbReference>
<feature type="signal peptide" evidence="19">
    <location>
        <begin position="1"/>
        <end position="19"/>
    </location>
</feature>
<evidence type="ECO:0000259" key="20">
    <source>
        <dbReference type="PROSITE" id="PS51762"/>
    </source>
</evidence>
<dbReference type="PROSITE" id="PS51762">
    <property type="entry name" value="GH16_2"/>
    <property type="match status" value="1"/>
</dbReference>
<dbReference type="GO" id="GO:0008843">
    <property type="term" value="F:endochitinase activity"/>
    <property type="evidence" value="ECO:0007669"/>
    <property type="project" value="UniProtKB-EC"/>
</dbReference>
<keyword evidence="6" id="KW-0328">Glycosyltransferase</keyword>
<evidence type="ECO:0000256" key="16">
    <source>
        <dbReference type="PIRSR" id="PIRSR037299-1"/>
    </source>
</evidence>
<evidence type="ECO:0000256" key="15">
    <source>
        <dbReference type="ARBA" id="ARBA00038074"/>
    </source>
</evidence>
<dbReference type="GO" id="GO:0016757">
    <property type="term" value="F:glycosyltransferase activity"/>
    <property type="evidence" value="ECO:0007669"/>
    <property type="project" value="UniProtKB-KW"/>
</dbReference>
<keyword evidence="11" id="KW-0325">Glycoprotein</keyword>
<keyword evidence="9" id="KW-0378">Hydrolase</keyword>
<dbReference type="GO" id="GO:0031505">
    <property type="term" value="P:fungal-type cell wall organization"/>
    <property type="evidence" value="ECO:0007669"/>
    <property type="project" value="TreeGrafter"/>
</dbReference>
<name>A0A9W9PHG2_9EURO</name>
<evidence type="ECO:0000256" key="2">
    <source>
        <dbReference type="ARBA" id="ARBA00004609"/>
    </source>
</evidence>
<sequence length="328" mass="35232">MKLSLEAAAILAAAQLSAAQTYTSCNPTEKTCPADTGLAQWSYFSDFTDASALEHWNITAAPVTTTTEGAKFTINKEGQAPTIASEFYIFFGHVDVKMKASAGTGIISTYMLLSDDLDEIDWEQISTYPTSIQTDYFGKGNTTAYDRDTTVPVINPETEFHTYSLDWTPSRINWLLDGEVVRTLNYHDAVDGYNYPQTPCRIKIGIWAGGDPSNGEGTIEWAGGVTDYSAAPFTMYVESVNVTNYYPASSYTYTDKTGAYTSIKLSNSTEGFPSNSVSVKSANSNINSSVTSFDASKSNASTSGATASASTSGNTASASSSLFTPRCF</sequence>
<evidence type="ECO:0000256" key="17">
    <source>
        <dbReference type="PIRSR" id="PIRSR037299-2"/>
    </source>
</evidence>
<evidence type="ECO:0000256" key="8">
    <source>
        <dbReference type="ARBA" id="ARBA00022729"/>
    </source>
</evidence>
<evidence type="ECO:0000256" key="11">
    <source>
        <dbReference type="ARBA" id="ARBA00023180"/>
    </source>
</evidence>
<dbReference type="Gene3D" id="2.60.120.200">
    <property type="match status" value="1"/>
</dbReference>
<dbReference type="InterPro" id="IPR013320">
    <property type="entry name" value="ConA-like_dom_sf"/>
</dbReference>
<keyword evidence="22" id="KW-1185">Reference proteome</keyword>
<comment type="caution">
    <text evidence="21">The sequence shown here is derived from an EMBL/GenBank/DDBJ whole genome shotgun (WGS) entry which is preliminary data.</text>
</comment>
<keyword evidence="8 19" id="KW-0732">Signal</keyword>
<evidence type="ECO:0000256" key="5">
    <source>
        <dbReference type="ARBA" id="ARBA00022622"/>
    </source>
</evidence>
<keyword evidence="13" id="KW-0326">Glycosidase</keyword>
<evidence type="ECO:0000256" key="6">
    <source>
        <dbReference type="ARBA" id="ARBA00022676"/>
    </source>
</evidence>
<dbReference type="SUPFAM" id="SSF49899">
    <property type="entry name" value="Concanavalin A-like lectins/glucanases"/>
    <property type="match status" value="1"/>
</dbReference>
<evidence type="ECO:0000256" key="10">
    <source>
        <dbReference type="ARBA" id="ARBA00023136"/>
    </source>
</evidence>
<dbReference type="GO" id="GO:0009277">
    <property type="term" value="C:fungal-type cell wall"/>
    <property type="evidence" value="ECO:0007669"/>
    <property type="project" value="TreeGrafter"/>
</dbReference>
<keyword evidence="5" id="KW-0336">GPI-anchor</keyword>
<keyword evidence="12" id="KW-0449">Lipoprotein</keyword>
<keyword evidence="17" id="KW-1015">Disulfide bond</keyword>
<dbReference type="CDD" id="cd02183">
    <property type="entry name" value="GH16_fungal_CRH1_transglycosylase"/>
    <property type="match status" value="1"/>
</dbReference>
<reference evidence="21" key="1">
    <citation type="submission" date="2022-11" db="EMBL/GenBank/DDBJ databases">
        <authorList>
            <person name="Petersen C."/>
        </authorList>
    </citation>
    <scope>NUCLEOTIDE SEQUENCE</scope>
    <source>
        <strain evidence="21">IBT 19713</strain>
    </source>
</reference>
<dbReference type="RefSeq" id="XP_058333678.1">
    <property type="nucleotide sequence ID" value="XM_058470537.1"/>
</dbReference>
<keyword evidence="14" id="KW-0961">Cell wall biogenesis/degradation</keyword>
<evidence type="ECO:0000256" key="3">
    <source>
        <dbReference type="ARBA" id="ARBA00012729"/>
    </source>
</evidence>
<evidence type="ECO:0000313" key="22">
    <source>
        <dbReference type="Proteomes" id="UP001150941"/>
    </source>
</evidence>
<keyword evidence="10" id="KW-0472">Membrane</keyword>
<dbReference type="AlphaFoldDB" id="A0A9W9PHG2"/>
<evidence type="ECO:0000256" key="13">
    <source>
        <dbReference type="ARBA" id="ARBA00023295"/>
    </source>
</evidence>
<evidence type="ECO:0000256" key="18">
    <source>
        <dbReference type="SAM" id="MobiDB-lite"/>
    </source>
</evidence>
<dbReference type="InterPro" id="IPR017168">
    <property type="entry name" value="CHR-like"/>
</dbReference>
<dbReference type="EMBL" id="JAPQKS010000002">
    <property type="protein sequence ID" value="KAJ5246257.1"/>
    <property type="molecule type" value="Genomic_DNA"/>
</dbReference>
<keyword evidence="4" id="KW-1003">Cell membrane</keyword>
<feature type="compositionally biased region" description="Low complexity" evidence="18">
    <location>
        <begin position="304"/>
        <end position="321"/>
    </location>
</feature>
<dbReference type="PIRSF" id="PIRSF037299">
    <property type="entry name" value="Glycosidase_CRH1_prd"/>
    <property type="match status" value="1"/>
</dbReference>
<evidence type="ECO:0000256" key="4">
    <source>
        <dbReference type="ARBA" id="ARBA00022475"/>
    </source>
</evidence>
<dbReference type="PANTHER" id="PTHR10963:SF27">
    <property type="entry name" value="GLYCOSIDASE-RELATED"/>
    <property type="match status" value="1"/>
</dbReference>
<dbReference type="OrthoDB" id="4781at2759"/>
<protein>
    <recommendedName>
        <fullName evidence="3">chitinase</fullName>
        <ecNumber evidence="3">3.2.1.14</ecNumber>
    </recommendedName>
</protein>
<feature type="domain" description="GH16" evidence="20">
    <location>
        <begin position="21"/>
        <end position="230"/>
    </location>
</feature>
<reference evidence="21" key="2">
    <citation type="journal article" date="2023" name="IMA Fungus">
        <title>Comparative genomic study of the Penicillium genus elucidates a diverse pangenome and 15 lateral gene transfer events.</title>
        <authorList>
            <person name="Petersen C."/>
            <person name="Sorensen T."/>
            <person name="Nielsen M.R."/>
            <person name="Sondergaard T.E."/>
            <person name="Sorensen J.L."/>
            <person name="Fitzpatrick D.A."/>
            <person name="Frisvad J.C."/>
            <person name="Nielsen K.L."/>
        </authorList>
    </citation>
    <scope>NUCLEOTIDE SEQUENCE</scope>
    <source>
        <strain evidence="21">IBT 19713</strain>
    </source>
</reference>
<organism evidence="21 22">
    <name type="scientific">Penicillium chermesinum</name>
    <dbReference type="NCBI Taxonomy" id="63820"/>
    <lineage>
        <taxon>Eukaryota</taxon>
        <taxon>Fungi</taxon>
        <taxon>Dikarya</taxon>
        <taxon>Ascomycota</taxon>
        <taxon>Pezizomycotina</taxon>
        <taxon>Eurotiomycetes</taxon>
        <taxon>Eurotiomycetidae</taxon>
        <taxon>Eurotiales</taxon>
        <taxon>Aspergillaceae</taxon>
        <taxon>Penicillium</taxon>
    </lineage>
</organism>
<dbReference type="InterPro" id="IPR050546">
    <property type="entry name" value="Glycosyl_Hydrlase_16"/>
</dbReference>
<dbReference type="EC" id="3.2.1.14" evidence="3"/>
<evidence type="ECO:0000256" key="1">
    <source>
        <dbReference type="ARBA" id="ARBA00000822"/>
    </source>
</evidence>
<comment type="catalytic activity">
    <reaction evidence="1">
        <text>Random endo-hydrolysis of N-acetyl-beta-D-glucosaminide (1-&gt;4)-beta-linkages in chitin and chitodextrins.</text>
        <dbReference type="EC" id="3.2.1.14"/>
    </reaction>
</comment>
<evidence type="ECO:0000256" key="12">
    <source>
        <dbReference type="ARBA" id="ARBA00023288"/>
    </source>
</evidence>
<feature type="region of interest" description="Disordered" evidence="18">
    <location>
        <begin position="304"/>
        <end position="328"/>
    </location>
</feature>
<proteinExistence type="inferred from homology"/>
<evidence type="ECO:0000256" key="19">
    <source>
        <dbReference type="SAM" id="SignalP"/>
    </source>
</evidence>
<feature type="disulfide bond" evidence="17">
    <location>
        <begin position="25"/>
        <end position="32"/>
    </location>
</feature>
<evidence type="ECO:0000256" key="14">
    <source>
        <dbReference type="ARBA" id="ARBA00023316"/>
    </source>
</evidence>
<dbReference type="Proteomes" id="UP001150941">
    <property type="component" value="Unassembled WGS sequence"/>
</dbReference>
<dbReference type="GO" id="GO:0005975">
    <property type="term" value="P:carbohydrate metabolic process"/>
    <property type="evidence" value="ECO:0007669"/>
    <property type="project" value="InterPro"/>
</dbReference>
<keyword evidence="7" id="KW-0808">Transferase</keyword>
<feature type="active site" description="Nucleophile" evidence="16">
    <location>
        <position position="119"/>
    </location>
</feature>
<evidence type="ECO:0000256" key="9">
    <source>
        <dbReference type="ARBA" id="ARBA00022801"/>
    </source>
</evidence>
<dbReference type="Pfam" id="PF00722">
    <property type="entry name" value="Glyco_hydro_16"/>
    <property type="match status" value="1"/>
</dbReference>
<evidence type="ECO:0000256" key="7">
    <source>
        <dbReference type="ARBA" id="ARBA00022679"/>
    </source>
</evidence>